<dbReference type="SUPFAM" id="SSF110849">
    <property type="entry name" value="ParB/Sulfiredoxin"/>
    <property type="match status" value="1"/>
</dbReference>
<dbReference type="InterPro" id="IPR036086">
    <property type="entry name" value="ParB/Sulfiredoxin_sf"/>
</dbReference>
<dbReference type="PANTHER" id="PTHR33375:SF1">
    <property type="entry name" value="CHROMOSOME-PARTITIONING PROTEIN PARB-RELATED"/>
    <property type="match status" value="1"/>
</dbReference>
<dbReference type="SUPFAM" id="SSF53335">
    <property type="entry name" value="S-adenosyl-L-methionine-dependent methyltransferases"/>
    <property type="match status" value="1"/>
</dbReference>
<dbReference type="PROSITE" id="PS00092">
    <property type="entry name" value="N6_MTASE"/>
    <property type="match status" value="1"/>
</dbReference>
<keyword evidence="3" id="KW-0808">Transferase</keyword>
<feature type="region of interest" description="Disordered" evidence="5">
    <location>
        <begin position="138"/>
        <end position="158"/>
    </location>
</feature>
<dbReference type="InterPro" id="IPR015840">
    <property type="entry name" value="DNA_MeTrfase_ParB"/>
</dbReference>
<dbReference type="SMART" id="SM00470">
    <property type="entry name" value="ParB"/>
    <property type="match status" value="1"/>
</dbReference>
<proteinExistence type="inferred from homology"/>
<dbReference type="Pfam" id="PF02195">
    <property type="entry name" value="ParB_N"/>
    <property type="match status" value="1"/>
</dbReference>
<dbReference type="PANTHER" id="PTHR33375">
    <property type="entry name" value="CHROMOSOME-PARTITIONING PROTEIN PARB-RELATED"/>
    <property type="match status" value="1"/>
</dbReference>
<comment type="similarity">
    <text evidence="1">Belongs to the N(4)/N(6)-methyltransferase family.</text>
</comment>
<dbReference type="GO" id="GO:0032259">
    <property type="term" value="P:methylation"/>
    <property type="evidence" value="ECO:0007669"/>
    <property type="project" value="UniProtKB-KW"/>
</dbReference>
<sequence>MEFQQNFPVDKLIPYARNSRTHNDEQVAQIMASIKEFGFTNPILIGSDNVIIAGHGRLLAAQRLGMTEVPVIVLPDLTETQRRALVIADNRIALNAGWDEKMLALEIGELKDEDFDLTNLGFTDDELKALENFGEIQDTGNTEDDEVPEAPVEPTSKHGDVWQLGNHRLMCGDTTMIDDFKKLMQNEVADMIFTDPPYNVNYGATMKDKLRYHTSPNHGRTIMNDNLGENFEQFLYDACTNMLMYCKGAAYVCMSSSELHTLYSAFVKAGGKWSTFIIWAKNTFTLGRADYQRQYEPILYGWVSDKAHYWCGDRNQSDIWEYNKPQHNDLHPTMKPVELVERAINNSSKVGEIVLDGFGGSGSTLIACEKTGRVARLMELDPKYCDVIVKRWEDWTGKKAVLLESGEISKK</sequence>
<dbReference type="InterPro" id="IPR002295">
    <property type="entry name" value="N4/N6-MTase_EcoPI_Mod-like"/>
</dbReference>
<dbReference type="EMBL" id="BK015179">
    <property type="protein sequence ID" value="DAD94647.1"/>
    <property type="molecule type" value="Genomic_DNA"/>
</dbReference>
<dbReference type="GO" id="GO:0003677">
    <property type="term" value="F:DNA binding"/>
    <property type="evidence" value="ECO:0007669"/>
    <property type="project" value="InterPro"/>
</dbReference>
<dbReference type="InterPro" id="IPR002941">
    <property type="entry name" value="DNA_methylase_N4/N6"/>
</dbReference>
<evidence type="ECO:0000259" key="6">
    <source>
        <dbReference type="SMART" id="SM00470"/>
    </source>
</evidence>
<dbReference type="PRINTS" id="PR00506">
    <property type="entry name" value="D21N6MTFRASE"/>
</dbReference>
<dbReference type="CDD" id="cd16403">
    <property type="entry name" value="ParB_N_like_MT"/>
    <property type="match status" value="1"/>
</dbReference>
<dbReference type="PIRSF" id="PIRSF036758">
    <property type="entry name" value="Aden_M_ParB"/>
    <property type="match status" value="1"/>
</dbReference>
<evidence type="ECO:0000256" key="3">
    <source>
        <dbReference type="ARBA" id="ARBA00022679"/>
    </source>
</evidence>
<dbReference type="InterPro" id="IPR029063">
    <property type="entry name" value="SAM-dependent_MTases_sf"/>
</dbReference>
<evidence type="ECO:0000313" key="7">
    <source>
        <dbReference type="EMBL" id="DAD94647.1"/>
    </source>
</evidence>
<evidence type="ECO:0000256" key="1">
    <source>
        <dbReference type="ARBA" id="ARBA00006594"/>
    </source>
</evidence>
<dbReference type="Gene3D" id="3.90.1530.10">
    <property type="entry name" value="Conserved hypothetical protein from pyrococcus furiosus pfu- 392566-001, ParB domain"/>
    <property type="match status" value="1"/>
</dbReference>
<dbReference type="InterPro" id="IPR050336">
    <property type="entry name" value="Chromosome_partition/occlusion"/>
</dbReference>
<keyword evidence="2 7" id="KW-0489">Methyltransferase</keyword>
<protein>
    <submittedName>
        <fullName evidence="7">Adenine specific DNA methyltransferase</fullName>
    </submittedName>
</protein>
<dbReference type="Gene3D" id="3.40.50.150">
    <property type="entry name" value="Vaccinia Virus protein VP39"/>
    <property type="match status" value="1"/>
</dbReference>
<accession>A0A8S5NJX3</accession>
<name>A0A8S5NJX3_9CAUD</name>
<dbReference type="Pfam" id="PF01555">
    <property type="entry name" value="N6_N4_Mtase"/>
    <property type="match status" value="1"/>
</dbReference>
<evidence type="ECO:0000256" key="2">
    <source>
        <dbReference type="ARBA" id="ARBA00022603"/>
    </source>
</evidence>
<evidence type="ECO:0000256" key="4">
    <source>
        <dbReference type="ARBA" id="ARBA00022691"/>
    </source>
</evidence>
<dbReference type="InterPro" id="IPR002052">
    <property type="entry name" value="DNA_methylase_N6_adenine_CS"/>
</dbReference>
<evidence type="ECO:0000256" key="5">
    <source>
        <dbReference type="SAM" id="MobiDB-lite"/>
    </source>
</evidence>
<feature type="domain" description="ParB-like N-terminal" evidence="6">
    <location>
        <begin position="5"/>
        <end position="91"/>
    </location>
</feature>
<dbReference type="InterPro" id="IPR003115">
    <property type="entry name" value="ParB_N"/>
</dbReference>
<dbReference type="GO" id="GO:0007059">
    <property type="term" value="P:chromosome segregation"/>
    <property type="evidence" value="ECO:0007669"/>
    <property type="project" value="TreeGrafter"/>
</dbReference>
<dbReference type="GO" id="GO:0008170">
    <property type="term" value="F:N-methyltransferase activity"/>
    <property type="evidence" value="ECO:0007669"/>
    <property type="project" value="InterPro"/>
</dbReference>
<organism evidence="7">
    <name type="scientific">Siphoviridae sp. ctrKX6</name>
    <dbReference type="NCBI Taxonomy" id="2826476"/>
    <lineage>
        <taxon>Viruses</taxon>
        <taxon>Duplodnaviria</taxon>
        <taxon>Heunggongvirae</taxon>
        <taxon>Uroviricota</taxon>
        <taxon>Caudoviricetes</taxon>
    </lineage>
</organism>
<keyword evidence="4" id="KW-0949">S-adenosyl-L-methionine</keyword>
<reference evidence="7" key="1">
    <citation type="journal article" date="2021" name="Proc. Natl. Acad. Sci. U.S.A.">
        <title>A Catalog of Tens of Thousands of Viruses from Human Metagenomes Reveals Hidden Associations with Chronic Diseases.</title>
        <authorList>
            <person name="Tisza M.J."/>
            <person name="Buck C.B."/>
        </authorList>
    </citation>
    <scope>NUCLEOTIDE SEQUENCE</scope>
    <source>
        <strain evidence="7">CtrKX6</strain>
    </source>
</reference>
<dbReference type="GO" id="GO:0045881">
    <property type="term" value="P:positive regulation of sporulation resulting in formation of a cellular spore"/>
    <property type="evidence" value="ECO:0007669"/>
    <property type="project" value="TreeGrafter"/>
</dbReference>